<proteinExistence type="predicted"/>
<keyword evidence="2" id="KW-1185">Reference proteome</keyword>
<dbReference type="EMBL" id="CAKOFQ010006736">
    <property type="protein sequence ID" value="CAH1966750.1"/>
    <property type="molecule type" value="Genomic_DNA"/>
</dbReference>
<accession>A0A9P0K3V9</accession>
<gene>
    <name evidence="1" type="ORF">ACAOBT_LOCUS7022</name>
</gene>
<sequence>MRMRNGGDHFMEDAHAHHSYFDLHRCHNRKRAREKGVAASRRLKL</sequence>
<reference evidence="1" key="1">
    <citation type="submission" date="2022-03" db="EMBL/GenBank/DDBJ databases">
        <authorList>
            <person name="Sayadi A."/>
        </authorList>
    </citation>
    <scope>NUCLEOTIDE SEQUENCE</scope>
</reference>
<evidence type="ECO:0000313" key="1">
    <source>
        <dbReference type="EMBL" id="CAH1966750.1"/>
    </source>
</evidence>
<organism evidence="1 2">
    <name type="scientific">Acanthoscelides obtectus</name>
    <name type="common">Bean weevil</name>
    <name type="synonym">Bruchus obtectus</name>
    <dbReference type="NCBI Taxonomy" id="200917"/>
    <lineage>
        <taxon>Eukaryota</taxon>
        <taxon>Metazoa</taxon>
        <taxon>Ecdysozoa</taxon>
        <taxon>Arthropoda</taxon>
        <taxon>Hexapoda</taxon>
        <taxon>Insecta</taxon>
        <taxon>Pterygota</taxon>
        <taxon>Neoptera</taxon>
        <taxon>Endopterygota</taxon>
        <taxon>Coleoptera</taxon>
        <taxon>Polyphaga</taxon>
        <taxon>Cucujiformia</taxon>
        <taxon>Chrysomeloidea</taxon>
        <taxon>Chrysomelidae</taxon>
        <taxon>Bruchinae</taxon>
        <taxon>Bruchini</taxon>
        <taxon>Acanthoscelides</taxon>
    </lineage>
</organism>
<protein>
    <submittedName>
        <fullName evidence="1">Uncharacterized protein</fullName>
    </submittedName>
</protein>
<dbReference type="OrthoDB" id="2129233at2759"/>
<evidence type="ECO:0000313" key="2">
    <source>
        <dbReference type="Proteomes" id="UP001152888"/>
    </source>
</evidence>
<name>A0A9P0K3V9_ACAOB</name>
<comment type="caution">
    <text evidence="1">The sequence shown here is derived from an EMBL/GenBank/DDBJ whole genome shotgun (WGS) entry which is preliminary data.</text>
</comment>
<dbReference type="Proteomes" id="UP001152888">
    <property type="component" value="Unassembled WGS sequence"/>
</dbReference>
<dbReference type="AlphaFoldDB" id="A0A9P0K3V9"/>